<dbReference type="Proteomes" id="UP000268829">
    <property type="component" value="Unassembled WGS sequence"/>
</dbReference>
<dbReference type="Gene3D" id="3.40.720.10">
    <property type="entry name" value="Alkaline Phosphatase, subunit A"/>
    <property type="match status" value="1"/>
</dbReference>
<dbReference type="AlphaFoldDB" id="A0A3M8B2M8"/>
<dbReference type="InterPro" id="IPR017850">
    <property type="entry name" value="Alkaline_phosphatase_core_sf"/>
</dbReference>
<dbReference type="Pfam" id="PF01663">
    <property type="entry name" value="Phosphodiest"/>
    <property type="match status" value="1"/>
</dbReference>
<dbReference type="SUPFAM" id="SSF53649">
    <property type="entry name" value="Alkaline phosphatase-like"/>
    <property type="match status" value="1"/>
</dbReference>
<dbReference type="PANTHER" id="PTHR10151:SF120">
    <property type="entry name" value="BIS(5'-ADENOSYL)-TRIPHOSPHATASE"/>
    <property type="match status" value="1"/>
</dbReference>
<gene>
    <name evidence="1" type="ORF">EDM57_09755</name>
</gene>
<dbReference type="GO" id="GO:0016787">
    <property type="term" value="F:hydrolase activity"/>
    <property type="evidence" value="ECO:0007669"/>
    <property type="project" value="UniProtKB-ARBA"/>
</dbReference>
<evidence type="ECO:0000313" key="1">
    <source>
        <dbReference type="EMBL" id="RNB57590.1"/>
    </source>
</evidence>
<dbReference type="PANTHER" id="PTHR10151">
    <property type="entry name" value="ECTONUCLEOTIDE PYROPHOSPHATASE/PHOSPHODIESTERASE"/>
    <property type="match status" value="1"/>
</dbReference>
<protein>
    <submittedName>
        <fullName evidence="1">Alkaline phosphatase family protein</fullName>
    </submittedName>
</protein>
<organism evidence="1 2">
    <name type="scientific">Brevibacillus gelatini</name>
    <dbReference type="NCBI Taxonomy" id="1655277"/>
    <lineage>
        <taxon>Bacteria</taxon>
        <taxon>Bacillati</taxon>
        <taxon>Bacillota</taxon>
        <taxon>Bacilli</taxon>
        <taxon>Bacillales</taxon>
        <taxon>Paenibacillaceae</taxon>
        <taxon>Brevibacillus</taxon>
    </lineage>
</organism>
<dbReference type="RefSeq" id="WP_122904575.1">
    <property type="nucleotide sequence ID" value="NZ_RHHS01000022.1"/>
</dbReference>
<dbReference type="InterPro" id="IPR002591">
    <property type="entry name" value="Phosphodiest/P_Trfase"/>
</dbReference>
<dbReference type="OrthoDB" id="2381338at2"/>
<reference evidence="1 2" key="1">
    <citation type="submission" date="2018-10" db="EMBL/GenBank/DDBJ databases">
        <title>Phylogenomics of Brevibacillus.</title>
        <authorList>
            <person name="Dunlap C."/>
        </authorList>
    </citation>
    <scope>NUCLEOTIDE SEQUENCE [LARGE SCALE GENOMIC DNA]</scope>
    <source>
        <strain evidence="1 2">DSM 100115</strain>
    </source>
</reference>
<comment type="caution">
    <text evidence="1">The sequence shown here is derived from an EMBL/GenBank/DDBJ whole genome shotgun (WGS) entry which is preliminary data.</text>
</comment>
<sequence length="494" mass="54863">MKKVILFLIDSMMPDVLERCIAANKAPGLRFLLEHGQYIPDCVTVFPTMTASIDCSLITGVYPDQHKVPGLVWYDPEQKKMVNYINGAIPVSKLGISQCATNALFDLNERHLSKDVKTIHEVLEEHQLVSGSINVIAHRGHKRHKVHMPPLLDAITSFQLRETVSGPTMMSMGTLVRPDIFRPVTWNLAQTVFEGYGINDTYAIDVLIEVIRSGRQPHFTLVYLPENDHKLHISPENAVLHLADVDKQLVRFLDSFASWEQMLERNVCILISDHGQTVIGEGEEHNISLDALLTGFSVHKLGKEVTSEVEVVICNNERMSFLYPVNRTEQTAIVEAVSVDERIDLIAWKDGEKISVRRGGSKQELSFWRGAEYRDIYGCSWGMAGDPSVLDVQYDGEVLTFDTYPDAFSRLYGAAFAQSGPVVILTAAPGYEFLSECAPTHLGGGSHGSLHKRDSLIPLVIAGASQPFPLPARLVDVKNFVLRELGVLSGAHPQ</sequence>
<proteinExistence type="predicted"/>
<dbReference type="EMBL" id="RHHS01000022">
    <property type="protein sequence ID" value="RNB57590.1"/>
    <property type="molecule type" value="Genomic_DNA"/>
</dbReference>
<name>A0A3M8B2M8_9BACL</name>
<evidence type="ECO:0000313" key="2">
    <source>
        <dbReference type="Proteomes" id="UP000268829"/>
    </source>
</evidence>
<accession>A0A3M8B2M8</accession>
<keyword evidence="2" id="KW-1185">Reference proteome</keyword>